<dbReference type="PANTHER" id="PTHR43712:SF1">
    <property type="entry name" value="HYPOTHETICAL O-METHYLTRANSFERASE (EUROFUNG)-RELATED"/>
    <property type="match status" value="1"/>
</dbReference>
<dbReference type="GO" id="GO:0008171">
    <property type="term" value="F:O-methyltransferase activity"/>
    <property type="evidence" value="ECO:0007669"/>
    <property type="project" value="InterPro"/>
</dbReference>
<dbReference type="PANTHER" id="PTHR43712">
    <property type="entry name" value="PUTATIVE (AFU_ORTHOLOGUE AFUA_4G14580)-RELATED"/>
    <property type="match status" value="1"/>
</dbReference>
<name>A0A0N1HZM5_9EURO</name>
<dbReference type="GO" id="GO:0032259">
    <property type="term" value="P:methylation"/>
    <property type="evidence" value="ECO:0007669"/>
    <property type="project" value="UniProtKB-KW"/>
</dbReference>
<dbReference type="SUPFAM" id="SSF53335">
    <property type="entry name" value="S-adenosyl-L-methionine-dependent methyltransferases"/>
    <property type="match status" value="1"/>
</dbReference>
<sequence>MASYGAAVATLSSLVELQNDLSNEDTHARLRALELCSKLQAELELPGEKLMRTQWAEPLHISALNAAHDLHIYSILAENDNAPKSVSQITETTKAEPFLIRRILRQLAAFRSITETSVDTFANNKFSQFLLEDSAASTLKFTRWFAPVIAQAPDFLAHYEWKSPADPQKAAFAWTLGLGDLNWFEHLSQDPVNGALFGRMMRAQSEGKPTWSDGLYPVKQLHSDGNALIVDIGGGNGHDLESAYVIDHVNLDGIDKMAYDYYTEQPVKGAQVYFMHQIMHDHDNAQCLKILRAVVPAMKPGYSKLLINDLVLPDQDAHWYPSTMDLLMMLTMCGRERTTQQWFDLINEVGGGLRIEKIWTPTATTGMADSLIECVVD</sequence>
<dbReference type="Proteomes" id="UP000038010">
    <property type="component" value="Unassembled WGS sequence"/>
</dbReference>
<dbReference type="InterPro" id="IPR036388">
    <property type="entry name" value="WH-like_DNA-bd_sf"/>
</dbReference>
<dbReference type="VEuPathDB" id="FungiDB:AB675_8759"/>
<keyword evidence="2 5" id="KW-0808">Transferase</keyword>
<comment type="caution">
    <text evidence="5">The sequence shown here is derived from an EMBL/GenBank/DDBJ whole genome shotgun (WGS) entry which is preliminary data.</text>
</comment>
<proteinExistence type="predicted"/>
<evidence type="ECO:0000259" key="4">
    <source>
        <dbReference type="Pfam" id="PF00891"/>
    </source>
</evidence>
<dbReference type="InterPro" id="IPR029063">
    <property type="entry name" value="SAM-dependent_MTases_sf"/>
</dbReference>
<dbReference type="EMBL" id="LFJN01000003">
    <property type="protein sequence ID" value="KPI44303.1"/>
    <property type="molecule type" value="Genomic_DNA"/>
</dbReference>
<evidence type="ECO:0000256" key="2">
    <source>
        <dbReference type="ARBA" id="ARBA00022679"/>
    </source>
</evidence>
<accession>A0A0N1HZM5</accession>
<dbReference type="STRING" id="1664694.A0A0N1HZM5"/>
<dbReference type="PROSITE" id="PS51683">
    <property type="entry name" value="SAM_OMT_II"/>
    <property type="match status" value="1"/>
</dbReference>
<reference evidence="5 6" key="1">
    <citation type="submission" date="2015-06" db="EMBL/GenBank/DDBJ databases">
        <title>Draft genome of the ant-associated black yeast Phialophora attae CBS 131958.</title>
        <authorList>
            <person name="Moreno L.F."/>
            <person name="Stielow B.J."/>
            <person name="de Hoog S."/>
            <person name="Vicente V.A."/>
            <person name="Weiss V.A."/>
            <person name="de Vries M."/>
            <person name="Cruz L.M."/>
            <person name="Souza E.M."/>
        </authorList>
    </citation>
    <scope>NUCLEOTIDE SEQUENCE [LARGE SCALE GENOMIC DNA]</scope>
    <source>
        <strain evidence="5 6">CBS 131958</strain>
    </source>
</reference>
<dbReference type="Pfam" id="PF00891">
    <property type="entry name" value="Methyltransf_2"/>
    <property type="match status" value="1"/>
</dbReference>
<gene>
    <name evidence="5" type="ORF">AB675_8759</name>
</gene>
<feature type="domain" description="O-methyltransferase C-terminal" evidence="4">
    <location>
        <begin position="264"/>
        <end position="350"/>
    </location>
</feature>
<dbReference type="RefSeq" id="XP_018004266.1">
    <property type="nucleotide sequence ID" value="XM_018149232.1"/>
</dbReference>
<keyword evidence="3" id="KW-0949">S-adenosyl-L-methionine</keyword>
<dbReference type="InterPro" id="IPR001077">
    <property type="entry name" value="COMT_C"/>
</dbReference>
<keyword evidence="1 5" id="KW-0489">Methyltransferase</keyword>
<dbReference type="OrthoDB" id="1535081at2759"/>
<dbReference type="Gene3D" id="3.40.50.150">
    <property type="entry name" value="Vaccinia Virus protein VP39"/>
    <property type="match status" value="2"/>
</dbReference>
<evidence type="ECO:0000256" key="1">
    <source>
        <dbReference type="ARBA" id="ARBA00022603"/>
    </source>
</evidence>
<evidence type="ECO:0000313" key="6">
    <source>
        <dbReference type="Proteomes" id="UP000038010"/>
    </source>
</evidence>
<evidence type="ECO:0000256" key="3">
    <source>
        <dbReference type="ARBA" id="ARBA00022691"/>
    </source>
</evidence>
<dbReference type="Gene3D" id="1.10.10.10">
    <property type="entry name" value="Winged helix-like DNA-binding domain superfamily/Winged helix DNA-binding domain"/>
    <property type="match status" value="1"/>
</dbReference>
<dbReference type="InterPro" id="IPR016461">
    <property type="entry name" value="COMT-like"/>
</dbReference>
<dbReference type="GO" id="GO:0046983">
    <property type="term" value="F:protein dimerization activity"/>
    <property type="evidence" value="ECO:0007669"/>
    <property type="project" value="InterPro"/>
</dbReference>
<protein>
    <submittedName>
        <fullName evidence="5">Demethylsterigmatocystin 6-O-methyltransferase</fullName>
    </submittedName>
</protein>
<dbReference type="InterPro" id="IPR036390">
    <property type="entry name" value="WH_DNA-bd_sf"/>
</dbReference>
<dbReference type="GeneID" id="28741112"/>
<dbReference type="SUPFAM" id="SSF46785">
    <property type="entry name" value="Winged helix' DNA-binding domain"/>
    <property type="match status" value="1"/>
</dbReference>
<evidence type="ECO:0000313" key="5">
    <source>
        <dbReference type="EMBL" id="KPI44303.1"/>
    </source>
</evidence>
<dbReference type="AlphaFoldDB" id="A0A0N1HZM5"/>
<organism evidence="5 6">
    <name type="scientific">Cyphellophora attinorum</name>
    <dbReference type="NCBI Taxonomy" id="1664694"/>
    <lineage>
        <taxon>Eukaryota</taxon>
        <taxon>Fungi</taxon>
        <taxon>Dikarya</taxon>
        <taxon>Ascomycota</taxon>
        <taxon>Pezizomycotina</taxon>
        <taxon>Eurotiomycetes</taxon>
        <taxon>Chaetothyriomycetidae</taxon>
        <taxon>Chaetothyriales</taxon>
        <taxon>Cyphellophoraceae</taxon>
        <taxon>Cyphellophora</taxon>
    </lineage>
</organism>
<keyword evidence="6" id="KW-1185">Reference proteome</keyword>